<dbReference type="EMBL" id="LNNH01000010">
    <property type="protein sequence ID" value="KWW21946.1"/>
    <property type="molecule type" value="Genomic_DNA"/>
</dbReference>
<feature type="transmembrane region" description="Helical" evidence="1">
    <location>
        <begin position="29"/>
        <end position="49"/>
    </location>
</feature>
<dbReference type="Proteomes" id="UP000064189">
    <property type="component" value="Unassembled WGS sequence"/>
</dbReference>
<accession>A0A120GQV5</accession>
<evidence type="ECO:0000313" key="3">
    <source>
        <dbReference type="Proteomes" id="UP000064189"/>
    </source>
</evidence>
<dbReference type="AlphaFoldDB" id="A0A120GQV5"/>
<feature type="transmembrane region" description="Helical" evidence="1">
    <location>
        <begin position="7"/>
        <end position="23"/>
    </location>
</feature>
<gene>
    <name evidence="2" type="ORF">AS888_05555</name>
</gene>
<keyword evidence="1" id="KW-0812">Transmembrane</keyword>
<proteinExistence type="predicted"/>
<keyword evidence="3" id="KW-1185">Reference proteome</keyword>
<organism evidence="2 3">
    <name type="scientific">Peribacillus simplex</name>
    <dbReference type="NCBI Taxonomy" id="1478"/>
    <lineage>
        <taxon>Bacteria</taxon>
        <taxon>Bacillati</taxon>
        <taxon>Bacillota</taxon>
        <taxon>Bacilli</taxon>
        <taxon>Bacillales</taxon>
        <taxon>Bacillaceae</taxon>
        <taxon>Peribacillus</taxon>
    </lineage>
</organism>
<reference evidence="2 3" key="1">
    <citation type="submission" date="2015-11" db="EMBL/GenBank/DDBJ databases">
        <title>Genome Sequence of Bacillus simplex strain VanAntwerpen2.</title>
        <authorList>
            <person name="Couger M.B."/>
        </authorList>
    </citation>
    <scope>NUCLEOTIDE SEQUENCE [LARGE SCALE GENOMIC DNA]</scope>
    <source>
        <strain evidence="2 3">VanAntwerpen02</strain>
    </source>
</reference>
<comment type="caution">
    <text evidence="2">The sequence shown here is derived from an EMBL/GenBank/DDBJ whole genome shotgun (WGS) entry which is preliminary data.</text>
</comment>
<sequence length="59" mass="7303">MFKQSIRFPLIYFVILTVWKFIANKEVDWIDNIMACFILFLIILLYNWAKVPYKWNKDK</sequence>
<evidence type="ECO:0000256" key="1">
    <source>
        <dbReference type="SAM" id="Phobius"/>
    </source>
</evidence>
<evidence type="ECO:0000313" key="2">
    <source>
        <dbReference type="EMBL" id="KWW21946.1"/>
    </source>
</evidence>
<name>A0A120GQV5_9BACI</name>
<keyword evidence="1" id="KW-0472">Membrane</keyword>
<protein>
    <submittedName>
        <fullName evidence="2">Uncharacterized protein</fullName>
    </submittedName>
</protein>
<keyword evidence="1" id="KW-1133">Transmembrane helix</keyword>